<dbReference type="Proteomes" id="UP001144280">
    <property type="component" value="Unassembled WGS sequence"/>
</dbReference>
<dbReference type="EMBL" id="BSDI01000035">
    <property type="protein sequence ID" value="GLI00740.1"/>
    <property type="molecule type" value="Genomic_DNA"/>
</dbReference>
<evidence type="ECO:0000313" key="1">
    <source>
        <dbReference type="EMBL" id="GLI00740.1"/>
    </source>
</evidence>
<comment type="caution">
    <text evidence="1">The sequence shown here is derived from an EMBL/GenBank/DDBJ whole genome shotgun (WGS) entry which is preliminary data.</text>
</comment>
<sequence length="142" mass="15122">MTALSWGEPVDGLRLGIAGTGASIALHLGNTGDAPLTVLSHVMAPDEAHLDWFTVTLTRGDSEPVQLRFLDDRNRSAEITVELPPGSELAHRVDLVAWAARPINGEVALEPGTYRVTASYEVPPDGATWTGTLHSGSIETQL</sequence>
<evidence type="ECO:0000313" key="2">
    <source>
        <dbReference type="Proteomes" id="UP001144280"/>
    </source>
</evidence>
<name>A0ABQ5R467_9ACTN</name>
<keyword evidence="2" id="KW-1185">Reference proteome</keyword>
<gene>
    <name evidence="1" type="ORF">Pa4123_60160</name>
</gene>
<dbReference type="RefSeq" id="WP_281901265.1">
    <property type="nucleotide sequence ID" value="NZ_BSDI01000035.1"/>
</dbReference>
<evidence type="ECO:0008006" key="3">
    <source>
        <dbReference type="Google" id="ProtNLM"/>
    </source>
</evidence>
<accession>A0ABQ5R467</accession>
<reference evidence="1" key="1">
    <citation type="submission" date="2022-12" db="EMBL/GenBank/DDBJ databases">
        <title>New Phytohabitans aurantiacus sp. RD004123 nov., an actinomycete isolated from soil.</title>
        <authorList>
            <person name="Triningsih D.W."/>
            <person name="Harunari E."/>
            <person name="Igarashi Y."/>
        </authorList>
    </citation>
    <scope>NUCLEOTIDE SEQUENCE</scope>
    <source>
        <strain evidence="1">RD004123</strain>
    </source>
</reference>
<proteinExistence type="predicted"/>
<protein>
    <recommendedName>
        <fullName evidence="3">Intracellular proteinase inhibitor BsuPI domain-containing protein</fullName>
    </recommendedName>
</protein>
<organism evidence="1 2">
    <name type="scientific">Phytohabitans aurantiacus</name>
    <dbReference type="NCBI Taxonomy" id="3016789"/>
    <lineage>
        <taxon>Bacteria</taxon>
        <taxon>Bacillati</taxon>
        <taxon>Actinomycetota</taxon>
        <taxon>Actinomycetes</taxon>
        <taxon>Micromonosporales</taxon>
        <taxon>Micromonosporaceae</taxon>
    </lineage>
</organism>